<dbReference type="AlphaFoldDB" id="F0ST22"/>
<accession>F0ST22</accession>
<sequence>MNTQLKSQIVEYSTKNAYVAEHFTTPKCGACGCETFTIVMNENEGVAARICTSCNAEHGIGDSDDFIDDVEEVYPIECTCDANQFKIMAGVALYDGSEDVRWFYLGCECVSCGLSGVYGDWKNEFDGFRELLGRV</sequence>
<dbReference type="OrthoDB" id="281728at2"/>
<dbReference type="EMBL" id="CP002546">
    <property type="protein sequence ID" value="ADY58177.1"/>
    <property type="molecule type" value="Genomic_DNA"/>
</dbReference>
<evidence type="ECO:0000313" key="2">
    <source>
        <dbReference type="Proteomes" id="UP000006860"/>
    </source>
</evidence>
<evidence type="ECO:0008006" key="3">
    <source>
        <dbReference type="Google" id="ProtNLM"/>
    </source>
</evidence>
<dbReference type="eggNOG" id="ENOG5030UKI">
    <property type="taxonomic scope" value="Bacteria"/>
</dbReference>
<reference evidence="2" key="1">
    <citation type="submission" date="2011-02" db="EMBL/GenBank/DDBJ databases">
        <title>The complete genome of Planctomyces brasiliensis DSM 5305.</title>
        <authorList>
            <person name="Lucas S."/>
            <person name="Copeland A."/>
            <person name="Lapidus A."/>
            <person name="Bruce D."/>
            <person name="Goodwin L."/>
            <person name="Pitluck S."/>
            <person name="Kyrpides N."/>
            <person name="Mavromatis K."/>
            <person name="Pagani I."/>
            <person name="Ivanova N."/>
            <person name="Ovchinnikova G."/>
            <person name="Lu M."/>
            <person name="Detter J.C."/>
            <person name="Han C."/>
            <person name="Land M."/>
            <person name="Hauser L."/>
            <person name="Markowitz V."/>
            <person name="Cheng J.-F."/>
            <person name="Hugenholtz P."/>
            <person name="Woyke T."/>
            <person name="Wu D."/>
            <person name="Tindall B."/>
            <person name="Pomrenke H.G."/>
            <person name="Brambilla E."/>
            <person name="Klenk H.-P."/>
            <person name="Eisen J.A."/>
        </authorList>
    </citation>
    <scope>NUCLEOTIDE SEQUENCE [LARGE SCALE GENOMIC DNA]</scope>
    <source>
        <strain evidence="2">ATCC 49424 / DSM 5305 / JCM 21570 / NBRC 103401 / IFAM 1448</strain>
    </source>
</reference>
<protein>
    <recommendedName>
        <fullName evidence="3">Integron gene cassette protein</fullName>
    </recommendedName>
</protein>
<keyword evidence="2" id="KW-1185">Reference proteome</keyword>
<gene>
    <name evidence="1" type="ordered locus">Plabr_0550</name>
</gene>
<dbReference type="KEGG" id="pbs:Plabr_0550"/>
<name>F0ST22_RUBBR</name>
<organism evidence="1 2">
    <name type="scientific">Rubinisphaera brasiliensis (strain ATCC 49424 / DSM 5305 / JCM 21570 / IAM 15109 / NBRC 103401 / IFAM 1448)</name>
    <name type="common">Planctomyces brasiliensis</name>
    <dbReference type="NCBI Taxonomy" id="756272"/>
    <lineage>
        <taxon>Bacteria</taxon>
        <taxon>Pseudomonadati</taxon>
        <taxon>Planctomycetota</taxon>
        <taxon>Planctomycetia</taxon>
        <taxon>Planctomycetales</taxon>
        <taxon>Planctomycetaceae</taxon>
        <taxon>Rubinisphaera</taxon>
    </lineage>
</organism>
<dbReference type="HOGENOM" id="CLU_119432_0_0_0"/>
<dbReference type="Proteomes" id="UP000006860">
    <property type="component" value="Chromosome"/>
</dbReference>
<evidence type="ECO:0000313" key="1">
    <source>
        <dbReference type="EMBL" id="ADY58177.1"/>
    </source>
</evidence>
<dbReference type="RefSeq" id="WP_013626920.1">
    <property type="nucleotide sequence ID" value="NC_015174.1"/>
</dbReference>
<proteinExistence type="predicted"/>